<dbReference type="EMBL" id="JACGWM010000006">
    <property type="protein sequence ID" value="KAL0368403.1"/>
    <property type="molecule type" value="Genomic_DNA"/>
</dbReference>
<keyword evidence="10 14" id="KW-0472">Membrane</keyword>
<evidence type="ECO:0000256" key="7">
    <source>
        <dbReference type="ARBA" id="ARBA00022989"/>
    </source>
</evidence>
<feature type="signal peptide" evidence="15">
    <location>
        <begin position="1"/>
        <end position="15"/>
    </location>
</feature>
<organism evidence="17">
    <name type="scientific">Sesamum calycinum</name>
    <dbReference type="NCBI Taxonomy" id="2727403"/>
    <lineage>
        <taxon>Eukaryota</taxon>
        <taxon>Viridiplantae</taxon>
        <taxon>Streptophyta</taxon>
        <taxon>Embryophyta</taxon>
        <taxon>Tracheophyta</taxon>
        <taxon>Spermatophyta</taxon>
        <taxon>Magnoliopsida</taxon>
        <taxon>eudicotyledons</taxon>
        <taxon>Gunneridae</taxon>
        <taxon>Pentapetalae</taxon>
        <taxon>asterids</taxon>
        <taxon>lamiids</taxon>
        <taxon>Lamiales</taxon>
        <taxon>Pedaliaceae</taxon>
        <taxon>Sesamum</taxon>
    </lineage>
</organism>
<evidence type="ECO:0000256" key="13">
    <source>
        <dbReference type="SAM" id="MobiDB-lite"/>
    </source>
</evidence>
<keyword evidence="4 14" id="KW-0812">Transmembrane</keyword>
<keyword evidence="9" id="KW-0175">Coiled coil</keyword>
<dbReference type="GO" id="GO:0000139">
    <property type="term" value="C:Golgi membrane"/>
    <property type="evidence" value="ECO:0007669"/>
    <property type="project" value="UniProtKB-SubCell"/>
</dbReference>
<keyword evidence="6" id="KW-0653">Protein transport</keyword>
<comment type="caution">
    <text evidence="17">The sequence shown here is derived from an EMBL/GenBank/DDBJ whole genome shotgun (WGS) entry which is preliminary data.</text>
</comment>
<feature type="compositionally biased region" description="Low complexity" evidence="13">
    <location>
        <begin position="39"/>
        <end position="48"/>
    </location>
</feature>
<evidence type="ECO:0000256" key="15">
    <source>
        <dbReference type="SAM" id="SignalP"/>
    </source>
</evidence>
<evidence type="ECO:0000256" key="8">
    <source>
        <dbReference type="ARBA" id="ARBA00023034"/>
    </source>
</evidence>
<evidence type="ECO:0000256" key="11">
    <source>
        <dbReference type="ARBA" id="ARBA00037962"/>
    </source>
</evidence>
<dbReference type="Gene3D" id="1.20.5.110">
    <property type="match status" value="1"/>
</dbReference>
<sequence>MFDLLFLTTLSWILAIPRDHRSSRAALFDNMDSLEEGGLRSSSSYSSGIDDHDNEKTMDSLHDRVSFLKRLTGDINEEVESHNRMLDRMGNEMDASRGIMLGTIDRFKMVFEKKSSRRICKLAAYFVLAFFLLYYFIRILLYFMYG</sequence>
<evidence type="ECO:0000256" key="2">
    <source>
        <dbReference type="ARBA" id="ARBA00004409"/>
    </source>
</evidence>
<comment type="subcellular location">
    <subcellularLocation>
        <location evidence="1">Endoplasmic reticulum membrane</location>
        <topology evidence="1">Single-pass type IV membrane protein</topology>
    </subcellularLocation>
    <subcellularLocation>
        <location evidence="2">Golgi apparatus membrane</location>
        <topology evidence="2">Single-pass type IV membrane protein</topology>
    </subcellularLocation>
</comment>
<keyword evidence="5" id="KW-0256">Endoplasmic reticulum</keyword>
<evidence type="ECO:0000259" key="16">
    <source>
        <dbReference type="PROSITE" id="PS50192"/>
    </source>
</evidence>
<evidence type="ECO:0000256" key="9">
    <source>
        <dbReference type="ARBA" id="ARBA00023054"/>
    </source>
</evidence>
<keyword evidence="8" id="KW-0333">Golgi apparatus</keyword>
<dbReference type="GO" id="GO:0005789">
    <property type="term" value="C:endoplasmic reticulum membrane"/>
    <property type="evidence" value="ECO:0007669"/>
    <property type="project" value="UniProtKB-SubCell"/>
</dbReference>
<feature type="transmembrane region" description="Helical" evidence="14">
    <location>
        <begin position="122"/>
        <end position="145"/>
    </location>
</feature>
<dbReference type="AlphaFoldDB" id="A0AAW2QKQ9"/>
<feature type="chain" id="PRO_5043991252" evidence="15">
    <location>
        <begin position="16"/>
        <end position="146"/>
    </location>
</feature>
<reference evidence="17" key="2">
    <citation type="journal article" date="2024" name="Plant">
        <title>Genomic evolution and insights into agronomic trait innovations of Sesamum species.</title>
        <authorList>
            <person name="Miao H."/>
            <person name="Wang L."/>
            <person name="Qu L."/>
            <person name="Liu H."/>
            <person name="Sun Y."/>
            <person name="Le M."/>
            <person name="Wang Q."/>
            <person name="Wei S."/>
            <person name="Zheng Y."/>
            <person name="Lin W."/>
            <person name="Duan Y."/>
            <person name="Cao H."/>
            <person name="Xiong S."/>
            <person name="Wang X."/>
            <person name="Wei L."/>
            <person name="Li C."/>
            <person name="Ma Q."/>
            <person name="Ju M."/>
            <person name="Zhao R."/>
            <person name="Li G."/>
            <person name="Mu C."/>
            <person name="Tian Q."/>
            <person name="Mei H."/>
            <person name="Zhang T."/>
            <person name="Gao T."/>
            <person name="Zhang H."/>
        </authorList>
    </citation>
    <scope>NUCLEOTIDE SEQUENCE</scope>
    <source>
        <strain evidence="17">KEN8</strain>
    </source>
</reference>
<evidence type="ECO:0000313" key="17">
    <source>
        <dbReference type="EMBL" id="KAL0368403.1"/>
    </source>
</evidence>
<comment type="similarity">
    <text evidence="11">Belongs to the BET1 family.</text>
</comment>
<accession>A0AAW2QKQ9</accession>
<dbReference type="CDD" id="cd15853">
    <property type="entry name" value="SNARE_Bet1"/>
    <property type="match status" value="1"/>
</dbReference>
<evidence type="ECO:0000256" key="5">
    <source>
        <dbReference type="ARBA" id="ARBA00022824"/>
    </source>
</evidence>
<proteinExistence type="inferred from homology"/>
<comment type="function">
    <text evidence="12">Required for vesicular transport from the ER to the Golgi complex. Functions as a SNARE associated with ER-derived vesicles.</text>
</comment>
<keyword evidence="7 14" id="KW-1133">Transmembrane helix</keyword>
<feature type="domain" description="T-SNARE coiled-coil homology" evidence="16">
    <location>
        <begin position="48"/>
        <end position="110"/>
    </location>
</feature>
<dbReference type="InterPro" id="IPR039899">
    <property type="entry name" value="BET1_SNARE"/>
</dbReference>
<evidence type="ECO:0000256" key="10">
    <source>
        <dbReference type="ARBA" id="ARBA00023136"/>
    </source>
</evidence>
<evidence type="ECO:0000256" key="6">
    <source>
        <dbReference type="ARBA" id="ARBA00022927"/>
    </source>
</evidence>
<feature type="region of interest" description="Disordered" evidence="13">
    <location>
        <begin position="35"/>
        <end position="56"/>
    </location>
</feature>
<dbReference type="FunFam" id="1.20.5.110:FF:000033">
    <property type="entry name" value="bet1-like SNARE 1-1"/>
    <property type="match status" value="1"/>
</dbReference>
<dbReference type="InterPro" id="IPR000727">
    <property type="entry name" value="T_SNARE_dom"/>
</dbReference>
<evidence type="ECO:0000256" key="4">
    <source>
        <dbReference type="ARBA" id="ARBA00022692"/>
    </source>
</evidence>
<evidence type="ECO:0000256" key="14">
    <source>
        <dbReference type="SAM" id="Phobius"/>
    </source>
</evidence>
<reference evidence="17" key="1">
    <citation type="submission" date="2020-06" db="EMBL/GenBank/DDBJ databases">
        <authorList>
            <person name="Li T."/>
            <person name="Hu X."/>
            <person name="Zhang T."/>
            <person name="Song X."/>
            <person name="Zhang H."/>
            <person name="Dai N."/>
            <person name="Sheng W."/>
            <person name="Hou X."/>
            <person name="Wei L."/>
        </authorList>
    </citation>
    <scope>NUCLEOTIDE SEQUENCE</scope>
    <source>
        <strain evidence="17">KEN8</strain>
        <tissue evidence="17">Leaf</tissue>
    </source>
</reference>
<keyword evidence="15" id="KW-0732">Signal</keyword>
<protein>
    <submittedName>
        <fullName evidence="17">Bet1-like SNARE 1-2</fullName>
    </submittedName>
</protein>
<dbReference type="SUPFAM" id="SSF58038">
    <property type="entry name" value="SNARE fusion complex"/>
    <property type="match status" value="1"/>
</dbReference>
<dbReference type="GO" id="GO:0015031">
    <property type="term" value="P:protein transport"/>
    <property type="evidence" value="ECO:0007669"/>
    <property type="project" value="UniProtKB-KW"/>
</dbReference>
<dbReference type="PANTHER" id="PTHR12791">
    <property type="entry name" value="GOLGI SNARE BET1-RELATED"/>
    <property type="match status" value="1"/>
</dbReference>
<evidence type="ECO:0000256" key="1">
    <source>
        <dbReference type="ARBA" id="ARBA00004163"/>
    </source>
</evidence>
<dbReference type="PROSITE" id="PS50192">
    <property type="entry name" value="T_SNARE"/>
    <property type="match status" value="1"/>
</dbReference>
<evidence type="ECO:0000256" key="3">
    <source>
        <dbReference type="ARBA" id="ARBA00022448"/>
    </source>
</evidence>
<keyword evidence="3" id="KW-0813">Transport</keyword>
<name>A0AAW2QKQ9_9LAMI</name>
<evidence type="ECO:0000256" key="12">
    <source>
        <dbReference type="ARBA" id="ARBA00060029"/>
    </source>
</evidence>
<gene>
    <name evidence="17" type="ORF">Scaly_1059200</name>
</gene>